<gene>
    <name evidence="1" type="ORF">MRATA1EN22A_LOCUS5317</name>
</gene>
<accession>A0AC59YF03</accession>
<proteinExistence type="predicted"/>
<name>A0AC59YF03_RANTA</name>
<reference evidence="1" key="2">
    <citation type="submission" date="2025-03" db="EMBL/GenBank/DDBJ databases">
        <authorList>
            <consortium name="ELIXIR-Norway"/>
            <consortium name="Elixir Norway"/>
        </authorList>
    </citation>
    <scope>NUCLEOTIDE SEQUENCE</scope>
</reference>
<reference evidence="1" key="1">
    <citation type="submission" date="2023-05" db="EMBL/GenBank/DDBJ databases">
        <authorList>
            <consortium name="ELIXIR-Norway"/>
        </authorList>
    </citation>
    <scope>NUCLEOTIDE SEQUENCE</scope>
</reference>
<feature type="non-terminal residue" evidence="1">
    <location>
        <position position="1"/>
    </location>
</feature>
<sequence length="58" mass="6556">RIMLGHNESCSSQKPSLQDPSWLRGACAPGGCPRVGQVWKKKPDTWPEGRQRPRRTDL</sequence>
<feature type="non-terminal residue" evidence="1">
    <location>
        <position position="58"/>
    </location>
</feature>
<dbReference type="EMBL" id="OX596098">
    <property type="protein sequence ID" value="CAM9637074.1"/>
    <property type="molecule type" value="Genomic_DNA"/>
</dbReference>
<organism evidence="1 2">
    <name type="scientific">Rangifer tarandus platyrhynchus</name>
    <name type="common">Svalbard reindeer</name>
    <dbReference type="NCBI Taxonomy" id="3082113"/>
    <lineage>
        <taxon>Eukaryota</taxon>
        <taxon>Metazoa</taxon>
        <taxon>Chordata</taxon>
        <taxon>Craniata</taxon>
        <taxon>Vertebrata</taxon>
        <taxon>Euteleostomi</taxon>
        <taxon>Mammalia</taxon>
        <taxon>Eutheria</taxon>
        <taxon>Laurasiatheria</taxon>
        <taxon>Artiodactyla</taxon>
        <taxon>Ruminantia</taxon>
        <taxon>Pecora</taxon>
        <taxon>Cervidae</taxon>
        <taxon>Odocoileinae</taxon>
        <taxon>Rangifer</taxon>
    </lineage>
</organism>
<evidence type="ECO:0000313" key="1">
    <source>
        <dbReference type="EMBL" id="CAM9637074.1"/>
    </source>
</evidence>
<protein>
    <submittedName>
        <fullName evidence="1">Uncharacterized protein</fullName>
    </submittedName>
</protein>
<dbReference type="Proteomes" id="UP001162501">
    <property type="component" value="Chromosome 14"/>
</dbReference>
<evidence type="ECO:0000313" key="2">
    <source>
        <dbReference type="Proteomes" id="UP001162501"/>
    </source>
</evidence>